<keyword evidence="4" id="KW-1015">Disulfide bond</keyword>
<dbReference type="PANTHER" id="PTHR33630">
    <property type="entry name" value="CUTINASE RV1984C-RELATED-RELATED"/>
    <property type="match status" value="1"/>
</dbReference>
<dbReference type="RefSeq" id="WP_189022580.1">
    <property type="nucleotide sequence ID" value="NZ_BMNE01000001.1"/>
</dbReference>
<evidence type="ECO:0000256" key="6">
    <source>
        <dbReference type="SAM" id="SignalP"/>
    </source>
</evidence>
<evidence type="ECO:0000313" key="7">
    <source>
        <dbReference type="EMBL" id="GGN66158.1"/>
    </source>
</evidence>
<evidence type="ECO:0008006" key="9">
    <source>
        <dbReference type="Google" id="ProtNLM"/>
    </source>
</evidence>
<dbReference type="SUPFAM" id="SSF53474">
    <property type="entry name" value="alpha/beta-Hydrolases"/>
    <property type="match status" value="1"/>
</dbReference>
<feature type="compositionally biased region" description="Polar residues" evidence="5">
    <location>
        <begin position="475"/>
        <end position="488"/>
    </location>
</feature>
<keyword evidence="8" id="KW-1185">Reference proteome</keyword>
<feature type="compositionally biased region" description="Low complexity" evidence="5">
    <location>
        <begin position="489"/>
        <end position="498"/>
    </location>
</feature>
<dbReference type="PANTHER" id="PTHR33630:SF9">
    <property type="entry name" value="CUTINASE 4"/>
    <property type="match status" value="1"/>
</dbReference>
<gene>
    <name evidence="7" type="ORF">GCM10011610_00830</name>
</gene>
<evidence type="ECO:0000256" key="2">
    <source>
        <dbReference type="ARBA" id="ARBA00022487"/>
    </source>
</evidence>
<reference evidence="8" key="1">
    <citation type="journal article" date="2019" name="Int. J. Syst. Evol. Microbiol.">
        <title>The Global Catalogue of Microorganisms (GCM) 10K type strain sequencing project: providing services to taxonomists for standard genome sequencing and annotation.</title>
        <authorList>
            <consortium name="The Broad Institute Genomics Platform"/>
            <consortium name="The Broad Institute Genome Sequencing Center for Infectious Disease"/>
            <person name="Wu L."/>
            <person name="Ma J."/>
        </authorList>
    </citation>
    <scope>NUCLEOTIDE SEQUENCE [LARGE SCALE GENOMIC DNA]</scope>
    <source>
        <strain evidence="8">CGMCC 4.7329</strain>
    </source>
</reference>
<dbReference type="EMBL" id="BMNE01000001">
    <property type="protein sequence ID" value="GGN66158.1"/>
    <property type="molecule type" value="Genomic_DNA"/>
</dbReference>
<evidence type="ECO:0000313" key="8">
    <source>
        <dbReference type="Proteomes" id="UP000658127"/>
    </source>
</evidence>
<dbReference type="InterPro" id="IPR000675">
    <property type="entry name" value="Cutinase/axe"/>
</dbReference>
<keyword evidence="2" id="KW-0719">Serine esterase</keyword>
<accession>A0ABQ2K6J6</accession>
<keyword evidence="3" id="KW-0378">Hydrolase</keyword>
<dbReference type="Pfam" id="PF01083">
    <property type="entry name" value="Cutinase"/>
    <property type="match status" value="1"/>
</dbReference>
<evidence type="ECO:0000256" key="5">
    <source>
        <dbReference type="SAM" id="MobiDB-lite"/>
    </source>
</evidence>
<evidence type="ECO:0000256" key="1">
    <source>
        <dbReference type="ARBA" id="ARBA00007534"/>
    </source>
</evidence>
<protein>
    <recommendedName>
        <fullName evidence="9">Cutinase</fullName>
    </recommendedName>
</protein>
<name>A0ABQ2K6J6_9NOCA</name>
<dbReference type="Proteomes" id="UP000658127">
    <property type="component" value="Unassembled WGS sequence"/>
</dbReference>
<feature type="region of interest" description="Disordered" evidence="5">
    <location>
        <begin position="475"/>
        <end position="519"/>
    </location>
</feature>
<comment type="similarity">
    <text evidence="1">Belongs to the cutinase family.</text>
</comment>
<dbReference type="Gene3D" id="3.40.50.1820">
    <property type="entry name" value="alpha/beta hydrolase"/>
    <property type="match status" value="1"/>
</dbReference>
<comment type="caution">
    <text evidence="7">The sequence shown here is derived from an EMBL/GenBank/DDBJ whole genome shotgun (WGS) entry which is preliminary data.</text>
</comment>
<feature type="chain" id="PRO_5047203267" description="Cutinase" evidence="6">
    <location>
        <begin position="33"/>
        <end position="519"/>
    </location>
</feature>
<sequence length="519" mass="50913">MKRSATHHVTHIVATVSLAATVAISGSAIATAVPSPTGPSAVPTPSATAVKSTCPVLYAVGVQSSEEGAATTVDTGDTGVLGQAFGRIASASGDTVERSYIVFGTQVGAANYPAAVTTAADQIEDLAAAVLERCPSTQIAVAGYAQGAAAAATFAEKAGAGRSRVPAEKVAAIALLANPSRRAATGVLPGSDDSSTPAAAPGTAGANVAEISLTNTGLSGAGIDAAANPVSYGTLVGRVADLCVAGDATCDVQSGSPLMSAIANISGRTEGKDPVAAIATVAQALVSTAFTTAVGVVNDDISGTSLDQLTYSPSKTLGQRVAEASSPTATAPTESDALSALFKIGAIGLNAVVSIAQKVFTATTIAELAAVGLSNPAAAVAVLGTKVADAVVDLVPPQSISTWVNDAFEAFTSTITDTQDLYTTSATAQYSDSSGRRSSYSTVSATTSGDSPLAATAAWFTAVAADLAIAFPPLSSSTATPTNDATVVTSPASTSPNPTTTPPISPSTTHGPVTSGPRP</sequence>
<evidence type="ECO:0000256" key="4">
    <source>
        <dbReference type="ARBA" id="ARBA00023157"/>
    </source>
</evidence>
<dbReference type="SMART" id="SM01110">
    <property type="entry name" value="Cutinase"/>
    <property type="match status" value="1"/>
</dbReference>
<dbReference type="InterPro" id="IPR029058">
    <property type="entry name" value="AB_hydrolase_fold"/>
</dbReference>
<proteinExistence type="inferred from homology"/>
<organism evidence="7 8">
    <name type="scientific">Nocardia rhizosphaerihabitans</name>
    <dbReference type="NCBI Taxonomy" id="1691570"/>
    <lineage>
        <taxon>Bacteria</taxon>
        <taxon>Bacillati</taxon>
        <taxon>Actinomycetota</taxon>
        <taxon>Actinomycetes</taxon>
        <taxon>Mycobacteriales</taxon>
        <taxon>Nocardiaceae</taxon>
        <taxon>Nocardia</taxon>
    </lineage>
</organism>
<evidence type="ECO:0000256" key="3">
    <source>
        <dbReference type="ARBA" id="ARBA00022801"/>
    </source>
</evidence>
<keyword evidence="6" id="KW-0732">Signal</keyword>
<feature type="signal peptide" evidence="6">
    <location>
        <begin position="1"/>
        <end position="32"/>
    </location>
</feature>